<evidence type="ECO:0000313" key="8">
    <source>
        <dbReference type="Proteomes" id="UP000516148"/>
    </source>
</evidence>
<dbReference type="KEGG" id="spap:H3Z74_18570"/>
<dbReference type="PANTHER" id="PTHR43124:SF3">
    <property type="entry name" value="CHLORAMPHENICOL EFFLUX PUMP RV0191"/>
    <property type="match status" value="1"/>
</dbReference>
<dbReference type="Proteomes" id="UP000516148">
    <property type="component" value="Chromosome"/>
</dbReference>
<feature type="transmembrane region" description="Helical" evidence="6">
    <location>
        <begin position="176"/>
        <end position="198"/>
    </location>
</feature>
<proteinExistence type="predicted"/>
<evidence type="ECO:0000313" key="7">
    <source>
        <dbReference type="EMBL" id="QNQ08720.1"/>
    </source>
</evidence>
<feature type="transmembrane region" description="Helical" evidence="6">
    <location>
        <begin position="149"/>
        <end position="170"/>
    </location>
</feature>
<dbReference type="PANTHER" id="PTHR43124">
    <property type="entry name" value="PURINE EFFLUX PUMP PBUE"/>
    <property type="match status" value="1"/>
</dbReference>
<evidence type="ECO:0000256" key="6">
    <source>
        <dbReference type="SAM" id="Phobius"/>
    </source>
</evidence>
<reference evidence="7 8" key="1">
    <citation type="submission" date="2020-09" db="EMBL/GenBank/DDBJ databases">
        <title>Sphingomonas sp., a new species isolated from pork steak.</title>
        <authorList>
            <person name="Heidler von Heilborn D."/>
        </authorList>
    </citation>
    <scope>NUCLEOTIDE SEQUENCE [LARGE SCALE GENOMIC DNA]</scope>
    <source>
        <strain evidence="8">S8-3T</strain>
    </source>
</reference>
<feature type="transmembrane region" description="Helical" evidence="6">
    <location>
        <begin position="235"/>
        <end position="258"/>
    </location>
</feature>
<evidence type="ECO:0000256" key="4">
    <source>
        <dbReference type="ARBA" id="ARBA00022989"/>
    </source>
</evidence>
<dbReference type="GO" id="GO:0022857">
    <property type="term" value="F:transmembrane transporter activity"/>
    <property type="evidence" value="ECO:0007669"/>
    <property type="project" value="InterPro"/>
</dbReference>
<dbReference type="InterPro" id="IPR036259">
    <property type="entry name" value="MFS_trans_sf"/>
</dbReference>
<evidence type="ECO:0000256" key="1">
    <source>
        <dbReference type="ARBA" id="ARBA00004651"/>
    </source>
</evidence>
<dbReference type="EMBL" id="CP061038">
    <property type="protein sequence ID" value="QNQ08720.1"/>
    <property type="molecule type" value="Genomic_DNA"/>
</dbReference>
<keyword evidence="4 6" id="KW-1133">Transmembrane helix</keyword>
<dbReference type="RefSeq" id="WP_187761047.1">
    <property type="nucleotide sequence ID" value="NZ_CP061038.1"/>
</dbReference>
<sequence length="273" mass="27621">MATNALARLHGDDAVATSRIYLGVAIGALLAAPLGVAVAAWFGWTRFFLMLGLVAAAIAVAVALLPRLRLTSSAGERVGARRILFRRSVQAQAALTLIQFAAMFCLYAFIAPILTASHVGPAAASGWLLLFGLAGIAGTMIAGYATGRALGTAAIAIAALLVLPGLLLQFLPLSPFALLLSLSLWGMAHSAAFVVCQLRMTRAAPQAPRLAAALNISAANLGIALGTSIGGWSVALGGMAALGGTAALLGLIALAGAWRVARDLPSSVHPAAV</sequence>
<protein>
    <submittedName>
        <fullName evidence="7">MFS transporter</fullName>
    </submittedName>
</protein>
<gene>
    <name evidence="7" type="ORF">H3Z74_18570</name>
</gene>
<feature type="transmembrane region" description="Helical" evidence="6">
    <location>
        <begin position="48"/>
        <end position="68"/>
    </location>
</feature>
<dbReference type="SUPFAM" id="SSF103473">
    <property type="entry name" value="MFS general substrate transporter"/>
    <property type="match status" value="1"/>
</dbReference>
<keyword evidence="8" id="KW-1185">Reference proteome</keyword>
<dbReference type="GO" id="GO:0005886">
    <property type="term" value="C:plasma membrane"/>
    <property type="evidence" value="ECO:0007669"/>
    <property type="project" value="UniProtKB-SubCell"/>
</dbReference>
<accession>A0A7H0LGB7</accession>
<dbReference type="InterPro" id="IPR011701">
    <property type="entry name" value="MFS"/>
</dbReference>
<comment type="subcellular location">
    <subcellularLocation>
        <location evidence="1">Cell membrane</location>
        <topology evidence="1">Multi-pass membrane protein</topology>
    </subcellularLocation>
</comment>
<keyword evidence="2" id="KW-1003">Cell membrane</keyword>
<dbReference type="Pfam" id="PF07690">
    <property type="entry name" value="MFS_1"/>
    <property type="match status" value="1"/>
</dbReference>
<evidence type="ECO:0000256" key="3">
    <source>
        <dbReference type="ARBA" id="ARBA00022692"/>
    </source>
</evidence>
<name>A0A7H0LGB7_9SPHN</name>
<feature type="transmembrane region" description="Helical" evidence="6">
    <location>
        <begin position="20"/>
        <end position="42"/>
    </location>
</feature>
<organism evidence="7 8">
    <name type="scientific">Sphingomonas alpina</name>
    <dbReference type="NCBI Taxonomy" id="653931"/>
    <lineage>
        <taxon>Bacteria</taxon>
        <taxon>Pseudomonadati</taxon>
        <taxon>Pseudomonadota</taxon>
        <taxon>Alphaproteobacteria</taxon>
        <taxon>Sphingomonadales</taxon>
        <taxon>Sphingomonadaceae</taxon>
        <taxon>Sphingomonas</taxon>
    </lineage>
</organism>
<evidence type="ECO:0000256" key="2">
    <source>
        <dbReference type="ARBA" id="ARBA00022475"/>
    </source>
</evidence>
<feature type="transmembrane region" description="Helical" evidence="6">
    <location>
        <begin position="122"/>
        <end position="142"/>
    </location>
</feature>
<dbReference type="InterPro" id="IPR050189">
    <property type="entry name" value="MFS_Efflux_Transporters"/>
</dbReference>
<dbReference type="AlphaFoldDB" id="A0A7H0LGB7"/>
<feature type="transmembrane region" description="Helical" evidence="6">
    <location>
        <begin position="89"/>
        <end position="110"/>
    </location>
</feature>
<dbReference type="Gene3D" id="1.20.1250.20">
    <property type="entry name" value="MFS general substrate transporter like domains"/>
    <property type="match status" value="1"/>
</dbReference>
<evidence type="ECO:0000256" key="5">
    <source>
        <dbReference type="ARBA" id="ARBA00023136"/>
    </source>
</evidence>
<feature type="transmembrane region" description="Helical" evidence="6">
    <location>
        <begin position="210"/>
        <end position="229"/>
    </location>
</feature>
<keyword evidence="3 6" id="KW-0812">Transmembrane</keyword>
<keyword evidence="5 6" id="KW-0472">Membrane</keyword>